<dbReference type="Proteomes" id="UP000807025">
    <property type="component" value="Unassembled WGS sequence"/>
</dbReference>
<reference evidence="1" key="1">
    <citation type="submission" date="2020-11" db="EMBL/GenBank/DDBJ databases">
        <authorList>
            <consortium name="DOE Joint Genome Institute"/>
            <person name="Ahrendt S."/>
            <person name="Riley R."/>
            <person name="Andreopoulos W."/>
            <person name="Labutti K."/>
            <person name="Pangilinan J."/>
            <person name="Ruiz-Duenas F.J."/>
            <person name="Barrasa J.M."/>
            <person name="Sanchez-Garcia M."/>
            <person name="Camarero S."/>
            <person name="Miyauchi S."/>
            <person name="Serrano A."/>
            <person name="Linde D."/>
            <person name="Babiker R."/>
            <person name="Drula E."/>
            <person name="Ayuso-Fernandez I."/>
            <person name="Pacheco R."/>
            <person name="Padilla G."/>
            <person name="Ferreira P."/>
            <person name="Barriuso J."/>
            <person name="Kellner H."/>
            <person name="Castanera R."/>
            <person name="Alfaro M."/>
            <person name="Ramirez L."/>
            <person name="Pisabarro A.G."/>
            <person name="Kuo A."/>
            <person name="Tritt A."/>
            <person name="Lipzen A."/>
            <person name="He G."/>
            <person name="Yan M."/>
            <person name="Ng V."/>
            <person name="Cullen D."/>
            <person name="Martin F."/>
            <person name="Rosso M.-N."/>
            <person name="Henrissat B."/>
            <person name="Hibbett D."/>
            <person name="Martinez A.T."/>
            <person name="Grigoriev I.V."/>
        </authorList>
    </citation>
    <scope>NUCLEOTIDE SEQUENCE</scope>
    <source>
        <strain evidence="1">ATCC 90797</strain>
    </source>
</reference>
<sequence length="252" mass="28594">MGEGDVDPAILWDWFVKSKNFLRHKGVSGLDMVKTVAYGMSGVHAIQWLAAKGPALPSMDWDEYKIQMRALFLNNDWKHTTCMEILCMCQLNTKPFMDFALEIMGKNNPPAGTNSFMNDDYMCETLEAAMEQELSRECNHENTASIEDFQCWLNEVKRIDEQHCARLDELTWEIAKMSIQSPVATRTPFQCSTANQVLTSSTKTFIPIPKLLQSECDLLSANGGCYKCRHFWANHIGTRCMAPPSMAPHTRP</sequence>
<gene>
    <name evidence="1" type="ORF">BDN71DRAFT_1432637</name>
</gene>
<keyword evidence="2" id="KW-1185">Reference proteome</keyword>
<evidence type="ECO:0000313" key="1">
    <source>
        <dbReference type="EMBL" id="KAF9493288.1"/>
    </source>
</evidence>
<name>A0A9P5ZUA8_PLEER</name>
<dbReference type="OrthoDB" id="2369050at2759"/>
<dbReference type="EMBL" id="MU154588">
    <property type="protein sequence ID" value="KAF9493288.1"/>
    <property type="molecule type" value="Genomic_DNA"/>
</dbReference>
<comment type="caution">
    <text evidence="1">The sequence shown here is derived from an EMBL/GenBank/DDBJ whole genome shotgun (WGS) entry which is preliminary data.</text>
</comment>
<organism evidence="1 2">
    <name type="scientific">Pleurotus eryngii</name>
    <name type="common">Boletus of the steppes</name>
    <dbReference type="NCBI Taxonomy" id="5323"/>
    <lineage>
        <taxon>Eukaryota</taxon>
        <taxon>Fungi</taxon>
        <taxon>Dikarya</taxon>
        <taxon>Basidiomycota</taxon>
        <taxon>Agaricomycotina</taxon>
        <taxon>Agaricomycetes</taxon>
        <taxon>Agaricomycetidae</taxon>
        <taxon>Agaricales</taxon>
        <taxon>Pleurotineae</taxon>
        <taxon>Pleurotaceae</taxon>
        <taxon>Pleurotus</taxon>
    </lineage>
</organism>
<dbReference type="AlphaFoldDB" id="A0A9P5ZUA8"/>
<proteinExistence type="predicted"/>
<accession>A0A9P5ZUA8</accession>
<evidence type="ECO:0000313" key="2">
    <source>
        <dbReference type="Proteomes" id="UP000807025"/>
    </source>
</evidence>
<protein>
    <submittedName>
        <fullName evidence="1">Uncharacterized protein</fullName>
    </submittedName>
</protein>